<name>D8IZ64_HERSS</name>
<dbReference type="Gene3D" id="3.10.450.50">
    <property type="match status" value="1"/>
</dbReference>
<organism evidence="2 3">
    <name type="scientific">Herbaspirillum seropedicae (strain SmR1)</name>
    <dbReference type="NCBI Taxonomy" id="757424"/>
    <lineage>
        <taxon>Bacteria</taxon>
        <taxon>Pseudomonadati</taxon>
        <taxon>Pseudomonadota</taxon>
        <taxon>Betaproteobacteria</taxon>
        <taxon>Burkholderiales</taxon>
        <taxon>Oxalobacteraceae</taxon>
        <taxon>Herbaspirillum</taxon>
    </lineage>
</organism>
<reference evidence="2 3" key="1">
    <citation type="submission" date="2010-04" db="EMBL/GenBank/DDBJ databases">
        <title>The genome of Herbaspirillum seropedicae SmR1, an endophytic, nitrogen-fixing, plant-growth promoting beta-Proteobacteria.</title>
        <authorList>
            <person name="Pedrosa F.O."/>
            <person name="Monteiro R.A."/>
            <person name="Wassem R."/>
            <person name="Cruz L.M."/>
            <person name="Ayub R.A."/>
            <person name="Colauto N.B."/>
            <person name="Fernandez M.A."/>
            <person name="Fungaro M.H.P."/>
            <person name="Grisard E.C."/>
            <person name="Hungria M."/>
            <person name="Madeira H.M.F."/>
            <person name="Nodari R.O."/>
            <person name="Osaku C.A."/>
            <person name="Petzl-Erler M.L."/>
            <person name="Terenzi H."/>
            <person name="Vieira L.G.E."/>
            <person name="Almeida M.I.M."/>
            <person name="Alves L.R."/>
            <person name="Arantes O.M.N."/>
            <person name="Balsanelli E."/>
            <person name="Barcellos F.G."/>
            <person name="Baura V.A."/>
            <person name="Binde D.R."/>
            <person name="Campo R.J."/>
            <person name="Chubatsu L.S."/>
            <person name="Chueire L.M.O."/>
            <person name="Ciferri R.R."/>
            <person name="Correa L.C."/>
            <person name="da Conceicao Silva J.L."/>
            <person name="Dabul A.N.G."/>
            <person name="Dambros B.P."/>
            <person name="Faoro H."/>
            <person name="Favetti A."/>
            <person name="Friedermann G."/>
            <person name="Furlaneto M.C."/>
            <person name="Gasques L.S."/>
            <person name="Gimenes C.C.T."/>
            <person name="Gioppo N.M.R."/>
            <person name="Glienke-Blanco C."/>
            <person name="Godoy L.P."/>
            <person name="Guerra M.P."/>
            <person name="Karp S."/>
            <person name="Kava-Cordeiro V."/>
            <person name="Margarido V.P."/>
            <person name="Mathioni S.M."/>
            <person name="Menck-Soares M.A."/>
            <person name="Murace N.K."/>
            <person name="Nicolas M.F."/>
            <person name="Oliveira C.E.C."/>
            <person name="Pagnan N.A.B."/>
            <person name="Pamphile J.A."/>
            <person name="Patussi E.V."/>
            <person name="Pereira L.F.P."/>
            <person name="Pereira-Ferrari L."/>
            <person name="Pinto F.G.S."/>
            <person name="Precoma C."/>
            <person name="Prioli A.J."/>
            <person name="Prioli S.M.A.P."/>
            <person name="Raittz R.T."/>
            <person name="Ramos H.J.O."/>
            <person name="Ribeiro E.M.S.F."/>
            <person name="Rigo L.U."/>
            <person name="Rocha C.L.M.S.C."/>
            <person name="Rocha S.N."/>
            <person name="Santos K."/>
            <person name="Satori D."/>
            <person name="Silva A.G."/>
            <person name="Simao R.C.G."/>
            <person name="Soares M.A.M."/>
            <person name="Souza E.M."/>
            <person name="Steffens M.B.R."/>
            <person name="Steindel M."/>
            <person name="Tadra-Sfeir M.Z."/>
            <person name="Takahashi E.K."/>
            <person name="Torres R.A."/>
            <person name="Valle J.S."/>
            <person name="Vernal J.I."/>
            <person name="Vilas-Boas L.A."/>
            <person name="Watanabe M.A.E."/>
            <person name="Weiss V.A."/>
            <person name="Yates M.A."/>
            <person name="Souza E.M."/>
        </authorList>
    </citation>
    <scope>NUCLEOTIDE SEQUENCE [LARGE SCALE GENOMIC DNA]</scope>
    <source>
        <strain evidence="2 3">SmR1</strain>
    </source>
</reference>
<dbReference type="SUPFAM" id="SSF54427">
    <property type="entry name" value="NTF2-like"/>
    <property type="match status" value="1"/>
</dbReference>
<accession>D8IZ64</accession>
<dbReference type="STRING" id="757424.Hsero_0665"/>
<evidence type="ECO:0000313" key="2">
    <source>
        <dbReference type="EMBL" id="ADJ62184.1"/>
    </source>
</evidence>
<dbReference type="GeneID" id="29390650"/>
<dbReference type="HOGENOM" id="CLU_084893_2_0_4"/>
<dbReference type="PANTHER" id="PTHR34957">
    <property type="entry name" value="NUCLEAR TRANSPORT FACTOR 2 (NTF2) FAMILY PROTEIN"/>
    <property type="match status" value="1"/>
</dbReference>
<dbReference type="EMBL" id="CP002039">
    <property type="protein sequence ID" value="ADJ62184.1"/>
    <property type="molecule type" value="Genomic_DNA"/>
</dbReference>
<protein>
    <recommendedName>
        <fullName evidence="1">SnoaL-like domain-containing protein</fullName>
    </recommendedName>
</protein>
<dbReference type="eggNOG" id="COG4319">
    <property type="taxonomic scope" value="Bacteria"/>
</dbReference>
<dbReference type="PANTHER" id="PTHR34957:SF1">
    <property type="entry name" value="NUCLEAR TRANSPORT FACTOR 2 (NTF2) FAMILY PROTEIN"/>
    <property type="match status" value="1"/>
</dbReference>
<dbReference type="Proteomes" id="UP000000329">
    <property type="component" value="Chromosome"/>
</dbReference>
<gene>
    <name evidence="2" type="ordered locus">Hsero_0665</name>
</gene>
<sequence>MPRTTLIHGSPDDIEAAYYDALARADLDALMALWAEDEEIVCIHPGAQRLVGHAEIRAVWEDILSSGGLHIRPRQLHATQNMMTSVHSVIEEIDHGNEQPDVHVIATNVYLKTAMGWRIVMHHASVAPGAAPVEAVASGAMLH</sequence>
<dbReference type="AlphaFoldDB" id="D8IZ64"/>
<dbReference type="OrthoDB" id="5767026at2"/>
<dbReference type="InterPro" id="IPR037401">
    <property type="entry name" value="SnoaL-like"/>
</dbReference>
<evidence type="ECO:0000313" key="3">
    <source>
        <dbReference type="Proteomes" id="UP000000329"/>
    </source>
</evidence>
<dbReference type="RefSeq" id="WP_013232702.1">
    <property type="nucleotide sequence ID" value="NC_014323.1"/>
</dbReference>
<proteinExistence type="predicted"/>
<keyword evidence="3" id="KW-1185">Reference proteome</keyword>
<evidence type="ECO:0000259" key="1">
    <source>
        <dbReference type="Pfam" id="PF13474"/>
    </source>
</evidence>
<feature type="domain" description="SnoaL-like" evidence="1">
    <location>
        <begin position="16"/>
        <end position="127"/>
    </location>
</feature>
<dbReference type="Pfam" id="PF13474">
    <property type="entry name" value="SnoaL_3"/>
    <property type="match status" value="1"/>
</dbReference>
<dbReference type="InterPro" id="IPR032710">
    <property type="entry name" value="NTF2-like_dom_sf"/>
</dbReference>
<dbReference type="KEGG" id="hse:Hsero_0665"/>